<dbReference type="PROSITE" id="PS00198">
    <property type="entry name" value="4FE4S_FER_1"/>
    <property type="match status" value="1"/>
</dbReference>
<comment type="caution">
    <text evidence="5">The sequence shown here is derived from an EMBL/GenBank/DDBJ whole genome shotgun (WGS) entry which is preliminary data.</text>
</comment>
<dbReference type="InterPro" id="IPR026816">
    <property type="entry name" value="Flavodoxin_dom"/>
</dbReference>
<keyword evidence="1" id="KW-0479">Metal-binding</keyword>
<protein>
    <submittedName>
        <fullName evidence="5">EFR1 family ferrodoxin</fullName>
    </submittedName>
</protein>
<feature type="domain" description="4Fe-4S ferredoxin-type" evidence="4">
    <location>
        <begin position="203"/>
        <end position="231"/>
    </location>
</feature>
<feature type="domain" description="4Fe-4S ferredoxin-type" evidence="4">
    <location>
        <begin position="174"/>
        <end position="202"/>
    </location>
</feature>
<dbReference type="InterPro" id="IPR017896">
    <property type="entry name" value="4Fe4S_Fe-S-bd"/>
</dbReference>
<dbReference type="RefSeq" id="WP_258499586.1">
    <property type="nucleotide sequence ID" value="NZ_JANSKA010000006.1"/>
</dbReference>
<gene>
    <name evidence="5" type="ORF">NVS32_09395</name>
</gene>
<evidence type="ECO:0000259" key="4">
    <source>
        <dbReference type="PROSITE" id="PS51379"/>
    </source>
</evidence>
<sequence>MIYYFSATGNSKYVAEKIAGALGDEARSIQGCDGRLSRSDVIGFVTPTYVWGLPEIVKRFFSALVAEQPGYAFLVATYGTSPGFTGEQARKLLGERDLSLDALFSVRMPDNWTPAFDLSDPDKVAETNRKADEEVSEVIGRIERRDHGNFMRRAMPYFTSRVSLPEYEKMRKTSHFTVDDTCIGCGLCARKCPDRAIEMRDGRPVWVKERCIMCLGCLHCCPKFAIQYDDRTREHGQYRHPGTRV</sequence>
<dbReference type="Gene3D" id="3.30.70.20">
    <property type="match status" value="1"/>
</dbReference>
<reference evidence="5 6" key="1">
    <citation type="submission" date="2022-08" db="EMBL/GenBank/DDBJ databases">
        <title>Tractidigestivibacter montrealensis type strain KD21.</title>
        <authorList>
            <person name="Diop K."/>
            <person name="Richard C."/>
            <person name="Routy B."/>
        </authorList>
    </citation>
    <scope>NUCLEOTIDE SEQUENCE [LARGE SCALE GENOMIC DNA]</scope>
    <source>
        <strain evidence="5 6">KD21</strain>
    </source>
</reference>
<evidence type="ECO:0000313" key="5">
    <source>
        <dbReference type="EMBL" id="MCR9037160.1"/>
    </source>
</evidence>
<dbReference type="PANTHER" id="PTHR43122">
    <property type="entry name" value="FERREDOXIN SUBUNIT OF PYRUVATE:FLAVODOXIN OXIDOREDUCTASE-RELATED"/>
    <property type="match status" value="1"/>
</dbReference>
<keyword evidence="6" id="KW-1185">Reference proteome</keyword>
<dbReference type="EMBL" id="JANSKA010000006">
    <property type="protein sequence ID" value="MCR9037160.1"/>
    <property type="molecule type" value="Genomic_DNA"/>
</dbReference>
<evidence type="ECO:0000256" key="2">
    <source>
        <dbReference type="ARBA" id="ARBA00023004"/>
    </source>
</evidence>
<dbReference type="InterPro" id="IPR017900">
    <property type="entry name" value="4Fe4S_Fe_S_CS"/>
</dbReference>
<dbReference type="InterPro" id="IPR029039">
    <property type="entry name" value="Flavoprotein-like_sf"/>
</dbReference>
<organism evidence="5 6">
    <name type="scientific">Tractidigestivibacter montrealensis</name>
    <dbReference type="NCBI Taxonomy" id="2972466"/>
    <lineage>
        <taxon>Bacteria</taxon>
        <taxon>Bacillati</taxon>
        <taxon>Actinomycetota</taxon>
        <taxon>Coriobacteriia</taxon>
        <taxon>Coriobacteriales</taxon>
        <taxon>Atopobiaceae</taxon>
        <taxon>Tractidigestivibacter</taxon>
    </lineage>
</organism>
<keyword evidence="2" id="KW-0408">Iron</keyword>
<dbReference type="PANTHER" id="PTHR43122:SF1">
    <property type="entry name" value="IRON-SULFUR-BINDING PROTEIN"/>
    <property type="match status" value="1"/>
</dbReference>
<accession>A0ABT1ZAC1</accession>
<dbReference type="NCBIfam" id="NF038196">
    <property type="entry name" value="ferrodoxin_EFR1"/>
    <property type="match status" value="1"/>
</dbReference>
<dbReference type="Proteomes" id="UP001204320">
    <property type="component" value="Unassembled WGS sequence"/>
</dbReference>
<name>A0ABT1ZAC1_9ACTN</name>
<dbReference type="InterPro" id="IPR047964">
    <property type="entry name" value="EFR1-like"/>
</dbReference>
<dbReference type="Gene3D" id="3.40.50.360">
    <property type="match status" value="1"/>
</dbReference>
<keyword evidence="3" id="KW-0411">Iron-sulfur</keyword>
<dbReference type="SUPFAM" id="SSF52218">
    <property type="entry name" value="Flavoproteins"/>
    <property type="match status" value="1"/>
</dbReference>
<evidence type="ECO:0000256" key="3">
    <source>
        <dbReference type="ARBA" id="ARBA00023014"/>
    </source>
</evidence>
<evidence type="ECO:0000256" key="1">
    <source>
        <dbReference type="ARBA" id="ARBA00022723"/>
    </source>
</evidence>
<evidence type="ECO:0000313" key="6">
    <source>
        <dbReference type="Proteomes" id="UP001204320"/>
    </source>
</evidence>
<dbReference type="Pfam" id="PF13237">
    <property type="entry name" value="Fer4_10"/>
    <property type="match status" value="1"/>
</dbReference>
<dbReference type="SUPFAM" id="SSF54862">
    <property type="entry name" value="4Fe-4S ferredoxins"/>
    <property type="match status" value="1"/>
</dbReference>
<dbReference type="PROSITE" id="PS51379">
    <property type="entry name" value="4FE4S_FER_2"/>
    <property type="match status" value="2"/>
</dbReference>
<dbReference type="Pfam" id="PF12724">
    <property type="entry name" value="Flavodoxin_5"/>
    <property type="match status" value="1"/>
</dbReference>
<proteinExistence type="predicted"/>